<name>A0A9N9XIS1_DIABA</name>
<evidence type="ECO:0000256" key="3">
    <source>
        <dbReference type="ARBA" id="ARBA00022989"/>
    </source>
</evidence>
<feature type="region of interest" description="Disordered" evidence="5">
    <location>
        <begin position="578"/>
        <end position="637"/>
    </location>
</feature>
<evidence type="ECO:0000259" key="8">
    <source>
        <dbReference type="PROSITE" id="PS50262"/>
    </source>
</evidence>
<evidence type="ECO:0000256" key="2">
    <source>
        <dbReference type="ARBA" id="ARBA00022692"/>
    </source>
</evidence>
<dbReference type="GO" id="GO:0005886">
    <property type="term" value="C:plasma membrane"/>
    <property type="evidence" value="ECO:0007669"/>
    <property type="project" value="TreeGrafter"/>
</dbReference>
<dbReference type="Proteomes" id="UP001153709">
    <property type="component" value="Chromosome 9"/>
</dbReference>
<evidence type="ECO:0000313" key="10">
    <source>
        <dbReference type="Proteomes" id="UP001153709"/>
    </source>
</evidence>
<dbReference type="PROSITE" id="PS50261">
    <property type="entry name" value="G_PROTEIN_RECEP_F2_4"/>
    <property type="match status" value="1"/>
</dbReference>
<feature type="compositionally biased region" description="Polar residues" evidence="5">
    <location>
        <begin position="606"/>
        <end position="623"/>
    </location>
</feature>
<feature type="transmembrane region" description="Helical" evidence="6">
    <location>
        <begin position="279"/>
        <end position="298"/>
    </location>
</feature>
<dbReference type="CDD" id="cd15273">
    <property type="entry name" value="7tmB1_NPR_B7_insect-like"/>
    <property type="match status" value="1"/>
</dbReference>
<keyword evidence="4 6" id="KW-0472">Membrane</keyword>
<feature type="region of interest" description="Disordered" evidence="5">
    <location>
        <begin position="476"/>
        <end position="500"/>
    </location>
</feature>
<dbReference type="InterPro" id="IPR000832">
    <property type="entry name" value="GPCR_2_secretin-like"/>
</dbReference>
<feature type="transmembrane region" description="Helical" evidence="6">
    <location>
        <begin position="70"/>
        <end position="89"/>
    </location>
</feature>
<dbReference type="GO" id="GO:0007166">
    <property type="term" value="P:cell surface receptor signaling pathway"/>
    <property type="evidence" value="ECO:0007669"/>
    <property type="project" value="InterPro"/>
</dbReference>
<dbReference type="PANTHER" id="PTHR45620">
    <property type="entry name" value="PDF RECEPTOR-LIKE PROTEIN-RELATED"/>
    <property type="match status" value="1"/>
</dbReference>
<evidence type="ECO:0000259" key="7">
    <source>
        <dbReference type="PROSITE" id="PS50261"/>
    </source>
</evidence>
<feature type="region of interest" description="Disordered" evidence="5">
    <location>
        <begin position="739"/>
        <end position="763"/>
    </location>
</feature>
<dbReference type="Gene3D" id="1.20.1070.10">
    <property type="entry name" value="Rhodopsin 7-helix transmembrane proteins"/>
    <property type="match status" value="1"/>
</dbReference>
<feature type="transmembrane region" description="Helical" evidence="6">
    <location>
        <begin position="192"/>
        <end position="212"/>
    </location>
</feature>
<keyword evidence="2 6" id="KW-0812">Transmembrane</keyword>
<dbReference type="PRINTS" id="PR00249">
    <property type="entry name" value="GPCRSECRETIN"/>
</dbReference>
<dbReference type="SUPFAM" id="SSF81321">
    <property type="entry name" value="Family A G protein-coupled receptor-like"/>
    <property type="match status" value="1"/>
</dbReference>
<feature type="domain" description="G-protein coupled receptors family 2 profile 2" evidence="7">
    <location>
        <begin position="64"/>
        <end position="328"/>
    </location>
</feature>
<keyword evidence="10" id="KW-1185">Reference proteome</keyword>
<dbReference type="InterPro" id="IPR050332">
    <property type="entry name" value="GPCR_2"/>
</dbReference>
<feature type="transmembrane region" description="Helical" evidence="6">
    <location>
        <begin position="304"/>
        <end position="326"/>
    </location>
</feature>
<dbReference type="PANTHER" id="PTHR45620:SF1">
    <property type="entry name" value="G-PROTEIN COUPLED RECEPTORS FAMILY 2 PROFILE 2 DOMAIN-CONTAINING PROTEIN"/>
    <property type="match status" value="1"/>
</dbReference>
<feature type="compositionally biased region" description="Acidic residues" evidence="5">
    <location>
        <begin position="488"/>
        <end position="500"/>
    </location>
</feature>
<evidence type="ECO:0000256" key="1">
    <source>
        <dbReference type="ARBA" id="ARBA00004141"/>
    </source>
</evidence>
<feature type="domain" description="G-protein coupled receptors family 1 profile" evidence="8">
    <location>
        <begin position="78"/>
        <end position="340"/>
    </location>
</feature>
<dbReference type="OrthoDB" id="16753at2759"/>
<dbReference type="GO" id="GO:0017046">
    <property type="term" value="F:peptide hormone binding"/>
    <property type="evidence" value="ECO:0007669"/>
    <property type="project" value="TreeGrafter"/>
</dbReference>
<evidence type="ECO:0000256" key="5">
    <source>
        <dbReference type="SAM" id="MobiDB-lite"/>
    </source>
</evidence>
<accession>A0A9N9XIS1</accession>
<comment type="subcellular location">
    <subcellularLocation>
        <location evidence="1">Membrane</location>
        <topology evidence="1">Multi-pass membrane protein</topology>
    </subcellularLocation>
</comment>
<dbReference type="InterPro" id="IPR017452">
    <property type="entry name" value="GPCR_Rhodpsn_7TM"/>
</dbReference>
<organism evidence="9 10">
    <name type="scientific">Diabrotica balteata</name>
    <name type="common">Banded cucumber beetle</name>
    <dbReference type="NCBI Taxonomy" id="107213"/>
    <lineage>
        <taxon>Eukaryota</taxon>
        <taxon>Metazoa</taxon>
        <taxon>Ecdysozoa</taxon>
        <taxon>Arthropoda</taxon>
        <taxon>Hexapoda</taxon>
        <taxon>Insecta</taxon>
        <taxon>Pterygota</taxon>
        <taxon>Neoptera</taxon>
        <taxon>Endopterygota</taxon>
        <taxon>Coleoptera</taxon>
        <taxon>Polyphaga</taxon>
        <taxon>Cucujiformia</taxon>
        <taxon>Chrysomeloidea</taxon>
        <taxon>Chrysomelidae</taxon>
        <taxon>Galerucinae</taxon>
        <taxon>Diabroticina</taxon>
        <taxon>Diabroticites</taxon>
        <taxon>Diabrotica</taxon>
    </lineage>
</organism>
<evidence type="ECO:0000313" key="9">
    <source>
        <dbReference type="EMBL" id="CAG9841144.1"/>
    </source>
</evidence>
<gene>
    <name evidence="9" type="ORF">DIABBA_LOCUS13732</name>
</gene>
<reference evidence="9" key="1">
    <citation type="submission" date="2022-01" db="EMBL/GenBank/DDBJ databases">
        <authorList>
            <person name="King R."/>
        </authorList>
    </citation>
    <scope>NUCLEOTIDE SEQUENCE</scope>
</reference>
<proteinExistence type="predicted"/>
<dbReference type="PROSITE" id="PS50262">
    <property type="entry name" value="G_PROTEIN_RECEP_F1_2"/>
    <property type="match status" value="1"/>
</dbReference>
<dbReference type="PROSITE" id="PS00650">
    <property type="entry name" value="G_PROTEIN_RECEP_F2_2"/>
    <property type="match status" value="1"/>
</dbReference>
<evidence type="ECO:0000256" key="6">
    <source>
        <dbReference type="SAM" id="Phobius"/>
    </source>
</evidence>
<keyword evidence="3 6" id="KW-1133">Transmembrane helix</keyword>
<feature type="compositionally biased region" description="Acidic residues" evidence="5">
    <location>
        <begin position="592"/>
        <end position="603"/>
    </location>
</feature>
<dbReference type="AlphaFoldDB" id="A0A9N9XIS1"/>
<dbReference type="GO" id="GO:0008528">
    <property type="term" value="F:G protein-coupled peptide receptor activity"/>
    <property type="evidence" value="ECO:0007669"/>
    <property type="project" value="TreeGrafter"/>
</dbReference>
<dbReference type="InterPro" id="IPR017981">
    <property type="entry name" value="GPCR_2-like_7TM"/>
</dbReference>
<dbReference type="GO" id="GO:0007188">
    <property type="term" value="P:adenylate cyclase-modulating G protein-coupled receptor signaling pathway"/>
    <property type="evidence" value="ECO:0007669"/>
    <property type="project" value="TreeGrafter"/>
</dbReference>
<evidence type="ECO:0000256" key="4">
    <source>
        <dbReference type="ARBA" id="ARBA00023136"/>
    </source>
</evidence>
<dbReference type="Pfam" id="PF00002">
    <property type="entry name" value="7tm_2"/>
    <property type="match status" value="1"/>
</dbReference>
<feature type="compositionally biased region" description="Low complexity" evidence="5">
    <location>
        <begin position="624"/>
        <end position="637"/>
    </location>
</feature>
<dbReference type="EMBL" id="OU898284">
    <property type="protein sequence ID" value="CAG9841144.1"/>
    <property type="molecule type" value="Genomic_DNA"/>
</dbReference>
<dbReference type="InterPro" id="IPR017983">
    <property type="entry name" value="GPCR_2_secretin-like_CS"/>
</dbReference>
<feature type="transmembrane region" description="Helical" evidence="6">
    <location>
        <begin position="232"/>
        <end position="258"/>
    </location>
</feature>
<protein>
    <submittedName>
        <fullName evidence="9">Uncharacterized protein</fullName>
    </submittedName>
</protein>
<sequence length="771" mass="87358">MYRFRKRKRNRTCTENGTWYVNSSTHEPWGDYTACSEGRIATIFTNITSESDLWKRYETLVPILKIVSQTGYAVSLLSLIAAFIIMLSIKKLHCARNILHMNLFASFIFRALFHILKEILFVEGVGLQIDFSEKNGDLYFKTDIEQNNYQCKLLTSLVQFFTTANYSWILMEGLYLNNLIWRALFVDSSRNLVYYICLGWGLPIFVIIPWIIARIFLDDTMCWTTNDNVKAYLIIVIPTIIAVLINFALFIIISIVLYTKLRSPICEDTKRYQKWARSTLVLVPLFGVHYAVLLIFYFTGKTDIWLICDSLFGSFQGLFVAILYCFMNGEVKTELKPHIYNFLSYLATHPVLGICFPCRAKFLRSAVGRRSVCTTLSYSSIYVNGVGHRNSKSKFNEKGRHPNQEKNHCCNGKHPSIKNGVQVGIKHVGDGQLCYCLPTFISYLFILLLEMAGNNSWRQKKFNLSVMTEDEIQERMDSVETDSSGDYSSDDPDIDPDYEQDEIAPDDMITECIREMQAGETSDYFIQNVNMSLNISDIQTPAASSTMLTAVQIEADECVESLKKEEAGPSRCIKAIPSTSVADGKRKRKEEDSQEVETDDGEESLQVLQQSIDGSENEVGTTAQSQSKSNSINIVKSSGRKSMATNLPIVNEAVNLMRSISTKRAEKDEFSLFGEQVAMKLRKIVSAFARFSVQNIINTVLFEAEMGKYDNPHFINHSHPSTPQAYPLQSFNVAHNSIPSPGHYPNTLSGRSSTSTSTINQDEDIHTLLLQ</sequence>